<accession>W7HW39</accession>
<dbReference type="Proteomes" id="UP000024837">
    <property type="component" value="Unassembled WGS sequence"/>
</dbReference>
<dbReference type="AlphaFoldDB" id="W7HW39"/>
<proteinExistence type="predicted"/>
<dbReference type="HOGENOM" id="CLU_2469060_0_0_1"/>
<sequence length="88" mass="9347">MVPTDSVEESCGLKSGVDGSQMLNGLFNPRSIDDGYSNVSGHLASLVQCPQEGLRGADKEAAGGEFLAFQVSGEEFVASCEFFRIKDL</sequence>
<name>W7HW39_9PEZI</name>
<evidence type="ECO:0000313" key="1">
    <source>
        <dbReference type="EMBL" id="EWC44282.1"/>
    </source>
</evidence>
<gene>
    <name evidence="1" type="ORF">DRE_01108</name>
</gene>
<dbReference type="EMBL" id="KI966443">
    <property type="protein sequence ID" value="EWC44282.1"/>
    <property type="molecule type" value="Genomic_DNA"/>
</dbReference>
<keyword evidence="2" id="KW-1185">Reference proteome</keyword>
<protein>
    <submittedName>
        <fullName evidence="1">Uncharacterized protein</fullName>
    </submittedName>
</protein>
<reference evidence="1 2" key="1">
    <citation type="submission" date="2013-05" db="EMBL/GenBank/DDBJ databases">
        <title>Drechslerella stenobrocha genome reveals carnivorous origination and mechanical trapping mechanism of predatory fungi.</title>
        <authorList>
            <person name="Liu X."/>
            <person name="Zhang W."/>
            <person name="Liu K."/>
        </authorList>
    </citation>
    <scope>NUCLEOTIDE SEQUENCE [LARGE SCALE GENOMIC DNA]</scope>
    <source>
        <strain evidence="1 2">248</strain>
    </source>
</reference>
<organism evidence="1 2">
    <name type="scientific">Drechslerella stenobrocha 248</name>
    <dbReference type="NCBI Taxonomy" id="1043628"/>
    <lineage>
        <taxon>Eukaryota</taxon>
        <taxon>Fungi</taxon>
        <taxon>Dikarya</taxon>
        <taxon>Ascomycota</taxon>
        <taxon>Pezizomycotina</taxon>
        <taxon>Orbiliomycetes</taxon>
        <taxon>Orbiliales</taxon>
        <taxon>Orbiliaceae</taxon>
        <taxon>Drechslerella</taxon>
    </lineage>
</organism>
<evidence type="ECO:0000313" key="2">
    <source>
        <dbReference type="Proteomes" id="UP000024837"/>
    </source>
</evidence>